<feature type="transmembrane region" description="Helical" evidence="1">
    <location>
        <begin position="107"/>
        <end position="132"/>
    </location>
</feature>
<keyword evidence="1" id="KW-0472">Membrane</keyword>
<feature type="transmembrane region" description="Helical" evidence="1">
    <location>
        <begin position="195"/>
        <end position="221"/>
    </location>
</feature>
<feature type="transmembrane region" description="Helical" evidence="1">
    <location>
        <begin position="38"/>
        <end position="61"/>
    </location>
</feature>
<dbReference type="AlphaFoldDB" id="A0A8R1E6W5"/>
<dbReference type="Proteomes" id="UP000005237">
    <property type="component" value="Unassembled WGS sequence"/>
</dbReference>
<dbReference type="PANTHER" id="PTHR23021">
    <property type="entry name" value="SERPENTINE RECEPTOR, CLASS T"/>
    <property type="match status" value="1"/>
</dbReference>
<name>A0A8R1E6W5_CAEJA</name>
<evidence type="ECO:0000256" key="1">
    <source>
        <dbReference type="SAM" id="Phobius"/>
    </source>
</evidence>
<dbReference type="EnsemblMetazoa" id="CJA24902a.1">
    <property type="protein sequence ID" value="CJA24902a.1"/>
    <property type="gene ID" value="WBGene00180474"/>
</dbReference>
<protein>
    <submittedName>
        <fullName evidence="2">Uncharacterized protein</fullName>
    </submittedName>
</protein>
<accession>A0A8R1E6W5</accession>
<keyword evidence="3" id="KW-1185">Reference proteome</keyword>
<sequence length="363" mass="40955">MSDYQMSLFHVITNWFTLYDAYSCPGNETLKVFKRPLLGGYFLASGVVLITLYIPCFVVMLKSKSPRPPIFHIMMVLAVFDMISLFVNSVTTGVFDLLGVTFCHFPLFIYITGSIGTGSWMGGCAACILLAVDRCVESNAKFCLAFLFHKWKFRIVMVIVLSYWAYSCLFTKPLLFTAEFSSWFFDPKIGNDPAIYHSVAHTMNNLVVSATTTLLYIYLCVHLAVKNTYTSSMWACRSKNQIILQAVILCSFHAAAAYIYVYMQFFYSPPALILLGQLSWQWSNGCFCVVYLTLNRTIRNSVLQILLSKKFRETHGLYLAPDEKTGTFACSFVDLQDEVVDSERNIRNAVAVSGCSNGPWSTL</sequence>
<evidence type="ECO:0000313" key="2">
    <source>
        <dbReference type="EnsemblMetazoa" id="CJA24902a.1"/>
    </source>
</evidence>
<dbReference type="SUPFAM" id="SSF81321">
    <property type="entry name" value="Family A G protein-coupled receptor-like"/>
    <property type="match status" value="1"/>
</dbReference>
<organism evidence="2 3">
    <name type="scientific">Caenorhabditis japonica</name>
    <dbReference type="NCBI Taxonomy" id="281687"/>
    <lineage>
        <taxon>Eukaryota</taxon>
        <taxon>Metazoa</taxon>
        <taxon>Ecdysozoa</taxon>
        <taxon>Nematoda</taxon>
        <taxon>Chromadorea</taxon>
        <taxon>Rhabditida</taxon>
        <taxon>Rhabditina</taxon>
        <taxon>Rhabditomorpha</taxon>
        <taxon>Rhabditoidea</taxon>
        <taxon>Rhabditidae</taxon>
        <taxon>Peloderinae</taxon>
        <taxon>Caenorhabditis</taxon>
    </lineage>
</organism>
<dbReference type="InterPro" id="IPR019425">
    <property type="entry name" value="7TM_GPCR_serpentine_rcpt_Srt"/>
</dbReference>
<reference evidence="2" key="2">
    <citation type="submission" date="2022-06" db="UniProtKB">
        <authorList>
            <consortium name="EnsemblMetazoa"/>
        </authorList>
    </citation>
    <scope>IDENTIFICATION</scope>
    <source>
        <strain evidence="2">DF5081</strain>
    </source>
</reference>
<proteinExistence type="predicted"/>
<feature type="transmembrane region" description="Helical" evidence="1">
    <location>
        <begin position="242"/>
        <end position="265"/>
    </location>
</feature>
<reference evidence="3" key="1">
    <citation type="submission" date="2010-08" db="EMBL/GenBank/DDBJ databases">
        <authorList>
            <consortium name="Caenorhabditis japonica Sequencing Consortium"/>
            <person name="Wilson R.K."/>
        </authorList>
    </citation>
    <scope>NUCLEOTIDE SEQUENCE [LARGE SCALE GENOMIC DNA]</scope>
    <source>
        <strain evidence="3">DF5081</strain>
    </source>
</reference>
<keyword evidence="1" id="KW-1133">Transmembrane helix</keyword>
<keyword evidence="1" id="KW-0812">Transmembrane</keyword>
<dbReference type="PANTHER" id="PTHR23021:SF14">
    <property type="entry name" value="SERPENTINE RECEPTOR, CLASS T"/>
    <property type="match status" value="1"/>
</dbReference>
<evidence type="ECO:0000313" key="3">
    <source>
        <dbReference type="Proteomes" id="UP000005237"/>
    </source>
</evidence>
<dbReference type="Gene3D" id="1.20.1070.10">
    <property type="entry name" value="Rhodopsin 7-helix transmembrane proteins"/>
    <property type="match status" value="1"/>
</dbReference>
<dbReference type="Pfam" id="PF10321">
    <property type="entry name" value="7TM_GPCR_Srt"/>
    <property type="match status" value="1"/>
</dbReference>
<feature type="transmembrane region" description="Helical" evidence="1">
    <location>
        <begin position="73"/>
        <end position="95"/>
    </location>
</feature>
<feature type="transmembrane region" description="Helical" evidence="1">
    <location>
        <begin position="153"/>
        <end position="175"/>
    </location>
</feature>